<dbReference type="InterPro" id="IPR009057">
    <property type="entry name" value="Homeodomain-like_sf"/>
</dbReference>
<sequence length="148" mass="17287">MCTLCLTVMFGRVISEKKRAEILCLHYNGIPIKEIVRRNNVDRNTVRRVIRNVATKKVGRPRAISNRLIRRIIRNIVLSVKQGRRVTSTTIQKENQLTVSRQTIRRMLSANGVRYQKTKKKPPLKKCHKDARLAFADRHIELNTNFNE</sequence>
<evidence type="ECO:0000313" key="5">
    <source>
        <dbReference type="Proteomes" id="UP001566132"/>
    </source>
</evidence>
<dbReference type="Pfam" id="PF13384">
    <property type="entry name" value="HTH_23"/>
    <property type="match status" value="1"/>
</dbReference>
<dbReference type="Pfam" id="PF01498">
    <property type="entry name" value="HTH_Tnp_Tc3_2"/>
    <property type="match status" value="1"/>
</dbReference>
<dbReference type="InterPro" id="IPR002492">
    <property type="entry name" value="Transposase_Tc1-like"/>
</dbReference>
<evidence type="ECO:0000313" key="4">
    <source>
        <dbReference type="EMBL" id="KAL1487737.1"/>
    </source>
</evidence>
<feature type="domain" description="Transposase Tc1-like" evidence="2">
    <location>
        <begin position="74"/>
        <end position="140"/>
    </location>
</feature>
<dbReference type="EMBL" id="JBDJPC010000042">
    <property type="protein sequence ID" value="KAL1487512.1"/>
    <property type="molecule type" value="Genomic_DNA"/>
</dbReference>
<name>A0ABD1DZB4_HYPHA</name>
<evidence type="ECO:0000256" key="1">
    <source>
        <dbReference type="ARBA" id="ARBA00004123"/>
    </source>
</evidence>
<keyword evidence="5" id="KW-1185">Reference proteome</keyword>
<gene>
    <name evidence="4" type="ORF">ABEB36_015574</name>
    <name evidence="3" type="ORF">ABEB36_015823</name>
</gene>
<evidence type="ECO:0000259" key="2">
    <source>
        <dbReference type="Pfam" id="PF01498"/>
    </source>
</evidence>
<accession>A0ABD1DZB4</accession>
<comment type="caution">
    <text evidence="4">The sequence shown here is derived from an EMBL/GenBank/DDBJ whole genome shotgun (WGS) entry which is preliminary data.</text>
</comment>
<organism evidence="4 5">
    <name type="scientific">Hypothenemus hampei</name>
    <name type="common">Coffee berry borer</name>
    <dbReference type="NCBI Taxonomy" id="57062"/>
    <lineage>
        <taxon>Eukaryota</taxon>
        <taxon>Metazoa</taxon>
        <taxon>Ecdysozoa</taxon>
        <taxon>Arthropoda</taxon>
        <taxon>Hexapoda</taxon>
        <taxon>Insecta</taxon>
        <taxon>Pterygota</taxon>
        <taxon>Neoptera</taxon>
        <taxon>Endopterygota</taxon>
        <taxon>Coleoptera</taxon>
        <taxon>Polyphaga</taxon>
        <taxon>Cucujiformia</taxon>
        <taxon>Curculionidae</taxon>
        <taxon>Scolytinae</taxon>
        <taxon>Hypothenemus</taxon>
    </lineage>
</organism>
<reference evidence="4 5" key="1">
    <citation type="submission" date="2024-05" db="EMBL/GenBank/DDBJ databases">
        <title>Genetic variation in Jamaican populations of the coffee berry borer (Hypothenemus hampei).</title>
        <authorList>
            <person name="Errbii M."/>
            <person name="Myrie A."/>
        </authorList>
    </citation>
    <scope>NUCLEOTIDE SEQUENCE [LARGE SCALE GENOMIC DNA]</scope>
    <source>
        <strain evidence="4">JA-Hopewell-2020-01-JO</strain>
        <tissue evidence="4">Whole body</tissue>
    </source>
</reference>
<dbReference type="GO" id="GO:0005634">
    <property type="term" value="C:nucleus"/>
    <property type="evidence" value="ECO:0007669"/>
    <property type="project" value="UniProtKB-SubCell"/>
</dbReference>
<dbReference type="EMBL" id="JBDJPC010000019">
    <property type="protein sequence ID" value="KAL1487737.1"/>
    <property type="molecule type" value="Genomic_DNA"/>
</dbReference>
<dbReference type="SUPFAM" id="SSF46689">
    <property type="entry name" value="Homeodomain-like"/>
    <property type="match status" value="1"/>
</dbReference>
<proteinExistence type="predicted"/>
<protein>
    <recommendedName>
        <fullName evidence="2">Transposase Tc1-like domain-containing protein</fullName>
    </recommendedName>
</protein>
<dbReference type="AlphaFoldDB" id="A0ABD1DZB4"/>
<evidence type="ECO:0000313" key="3">
    <source>
        <dbReference type="EMBL" id="KAL1487512.1"/>
    </source>
</evidence>
<comment type="subcellular location">
    <subcellularLocation>
        <location evidence="1">Nucleus</location>
    </subcellularLocation>
</comment>
<dbReference type="Proteomes" id="UP001566132">
    <property type="component" value="Unassembled WGS sequence"/>
</dbReference>